<gene>
    <name evidence="1" type="ORF">NUH88_20835</name>
</gene>
<reference evidence="1" key="1">
    <citation type="submission" date="2022-08" db="EMBL/GenBank/DDBJ databases">
        <title>Nisaea acidiphila sp. nov., isolated from a marine algal debris and emended description of the genus Nisaea Urios et al. 2008.</title>
        <authorList>
            <person name="Kwon K."/>
        </authorList>
    </citation>
    <scope>NUCLEOTIDE SEQUENCE</scope>
    <source>
        <strain evidence="1">MEBiC11861</strain>
    </source>
</reference>
<dbReference type="KEGG" id="naci:NUH88_20835"/>
<evidence type="ECO:0000313" key="1">
    <source>
        <dbReference type="EMBL" id="UUX49827.1"/>
    </source>
</evidence>
<accession>A0A9J7AQF0</accession>
<name>A0A9J7AQF0_9PROT</name>
<organism evidence="1 2">
    <name type="scientific">Nisaea acidiphila</name>
    <dbReference type="NCBI Taxonomy" id="1862145"/>
    <lineage>
        <taxon>Bacteria</taxon>
        <taxon>Pseudomonadati</taxon>
        <taxon>Pseudomonadota</taxon>
        <taxon>Alphaproteobacteria</taxon>
        <taxon>Rhodospirillales</taxon>
        <taxon>Thalassobaculaceae</taxon>
        <taxon>Nisaea</taxon>
    </lineage>
</organism>
<keyword evidence="2" id="KW-1185">Reference proteome</keyword>
<dbReference type="Proteomes" id="UP001060336">
    <property type="component" value="Chromosome"/>
</dbReference>
<proteinExistence type="predicted"/>
<sequence>MSIEVREHDAFVEFVGSGELSATEIMSVSAAFHSRTPKKLALWNLFDAQISYFKAEYFLQVAEKGAELARLRGEGARNAILVRNEDEGLLLHAYASTASAVSPVLHQVFLDRDDAVAWLRAGS</sequence>
<dbReference type="AlphaFoldDB" id="A0A9J7AQF0"/>
<evidence type="ECO:0000313" key="2">
    <source>
        <dbReference type="Proteomes" id="UP001060336"/>
    </source>
</evidence>
<protein>
    <submittedName>
        <fullName evidence="1">Uncharacterized protein</fullName>
    </submittedName>
</protein>
<dbReference type="EMBL" id="CP102480">
    <property type="protein sequence ID" value="UUX49827.1"/>
    <property type="molecule type" value="Genomic_DNA"/>
</dbReference>
<dbReference type="RefSeq" id="WP_257768695.1">
    <property type="nucleotide sequence ID" value="NZ_CP102480.1"/>
</dbReference>